<name>A0A834MC60_RHYFE</name>
<evidence type="ECO:0000313" key="1">
    <source>
        <dbReference type="EMBL" id="KAF7278338.1"/>
    </source>
</evidence>
<dbReference type="Proteomes" id="UP000625711">
    <property type="component" value="Unassembled WGS sequence"/>
</dbReference>
<dbReference type="AlphaFoldDB" id="A0A834MC60"/>
<evidence type="ECO:0000313" key="2">
    <source>
        <dbReference type="Proteomes" id="UP000625711"/>
    </source>
</evidence>
<keyword evidence="2" id="KW-1185">Reference proteome</keyword>
<gene>
    <name evidence="1" type="ORF">GWI33_008553</name>
</gene>
<protein>
    <submittedName>
        <fullName evidence="1">Uncharacterized protein</fullName>
    </submittedName>
</protein>
<dbReference type="EMBL" id="JAACXV010000403">
    <property type="protein sequence ID" value="KAF7278338.1"/>
    <property type="molecule type" value="Genomic_DNA"/>
</dbReference>
<reference evidence="1" key="1">
    <citation type="submission" date="2020-08" db="EMBL/GenBank/DDBJ databases">
        <title>Genome sequencing and assembly of the red palm weevil Rhynchophorus ferrugineus.</title>
        <authorList>
            <person name="Dias G.B."/>
            <person name="Bergman C.M."/>
            <person name="Manee M."/>
        </authorList>
    </citation>
    <scope>NUCLEOTIDE SEQUENCE</scope>
    <source>
        <strain evidence="1">AA-2017</strain>
        <tissue evidence="1">Whole larva</tissue>
    </source>
</reference>
<sequence>MPKGIRFWSRPVTRLDIGNDIFSFAGWCTGYVCAPVTEGGGGRGQRVDLWVCGGQAGAVGGPFCPYDSLFSSFIRLLVVLCKEREWLNMEFNEIYWTI</sequence>
<comment type="caution">
    <text evidence="1">The sequence shown here is derived from an EMBL/GenBank/DDBJ whole genome shotgun (WGS) entry which is preliminary data.</text>
</comment>
<accession>A0A834MC60</accession>
<organism evidence="1 2">
    <name type="scientific">Rhynchophorus ferrugineus</name>
    <name type="common">Red palm weevil</name>
    <name type="synonym">Curculio ferrugineus</name>
    <dbReference type="NCBI Taxonomy" id="354439"/>
    <lineage>
        <taxon>Eukaryota</taxon>
        <taxon>Metazoa</taxon>
        <taxon>Ecdysozoa</taxon>
        <taxon>Arthropoda</taxon>
        <taxon>Hexapoda</taxon>
        <taxon>Insecta</taxon>
        <taxon>Pterygota</taxon>
        <taxon>Neoptera</taxon>
        <taxon>Endopterygota</taxon>
        <taxon>Coleoptera</taxon>
        <taxon>Polyphaga</taxon>
        <taxon>Cucujiformia</taxon>
        <taxon>Curculionidae</taxon>
        <taxon>Dryophthorinae</taxon>
        <taxon>Rhynchophorus</taxon>
    </lineage>
</organism>
<proteinExistence type="predicted"/>